<feature type="binding site" evidence="8">
    <location>
        <position position="179"/>
    </location>
    <ligand>
        <name>substrate</name>
    </ligand>
</feature>
<feature type="site" description="Involved in the stabilization of negative charge on the oxyanion by the formation of the oxyanion hole" evidence="8">
    <location>
        <position position="140"/>
    </location>
</feature>
<keyword evidence="8" id="KW-0963">Cytoplasm</keyword>
<accession>A0A4V3CRQ4</accession>
<dbReference type="EC" id="2.3.1.1" evidence="8"/>
<evidence type="ECO:0000256" key="4">
    <source>
        <dbReference type="ARBA" id="ARBA00022605"/>
    </source>
</evidence>
<evidence type="ECO:0000313" key="9">
    <source>
        <dbReference type="EMBL" id="TDP57712.1"/>
    </source>
</evidence>
<comment type="catalytic activity">
    <reaction evidence="8">
        <text>N(2)-acetyl-L-ornithine + L-glutamate = N-acetyl-L-glutamate + L-ornithine</text>
        <dbReference type="Rhea" id="RHEA:15349"/>
        <dbReference type="ChEBI" id="CHEBI:29985"/>
        <dbReference type="ChEBI" id="CHEBI:44337"/>
        <dbReference type="ChEBI" id="CHEBI:46911"/>
        <dbReference type="ChEBI" id="CHEBI:57805"/>
        <dbReference type="EC" id="2.3.1.35"/>
    </reaction>
</comment>
<feature type="binding site" evidence="8">
    <location>
        <position position="205"/>
    </location>
    <ligand>
        <name>substrate</name>
    </ligand>
</feature>
<dbReference type="InterPro" id="IPR002813">
    <property type="entry name" value="Arg_biosynth_ArgJ"/>
</dbReference>
<dbReference type="Gene3D" id="3.10.20.340">
    <property type="entry name" value="ArgJ beta chain, C-terminal domain"/>
    <property type="match status" value="1"/>
</dbReference>
<evidence type="ECO:0000256" key="2">
    <source>
        <dbReference type="ARBA" id="ARBA00011475"/>
    </source>
</evidence>
<comment type="catalytic activity">
    <reaction evidence="8">
        <text>L-glutamate + acetyl-CoA = N-acetyl-L-glutamate + CoA + H(+)</text>
        <dbReference type="Rhea" id="RHEA:24292"/>
        <dbReference type="ChEBI" id="CHEBI:15378"/>
        <dbReference type="ChEBI" id="CHEBI:29985"/>
        <dbReference type="ChEBI" id="CHEBI:44337"/>
        <dbReference type="ChEBI" id="CHEBI:57287"/>
        <dbReference type="ChEBI" id="CHEBI:57288"/>
        <dbReference type="EC" id="2.3.1.1"/>
    </reaction>
</comment>
<reference evidence="9 10" key="1">
    <citation type="submission" date="2019-03" db="EMBL/GenBank/DDBJ databases">
        <title>Genomic Encyclopedia of Type Strains, Phase IV (KMG-IV): sequencing the most valuable type-strain genomes for metagenomic binning, comparative biology and taxonomic classification.</title>
        <authorList>
            <person name="Goeker M."/>
        </authorList>
    </citation>
    <scope>NUCLEOTIDE SEQUENCE [LARGE SCALE GENOMIC DNA]</scope>
    <source>
        <strain evidence="9 10">DSM 28287</strain>
    </source>
</reference>
<dbReference type="PANTHER" id="PTHR23100:SF0">
    <property type="entry name" value="ARGININE BIOSYNTHESIS BIFUNCTIONAL PROTEIN ARGJ, MITOCHONDRIAL"/>
    <property type="match status" value="1"/>
</dbReference>
<feature type="binding site" evidence="8">
    <location>
        <position position="433"/>
    </location>
    <ligand>
        <name>substrate</name>
    </ligand>
</feature>
<dbReference type="AlphaFoldDB" id="A0A4V3CRQ4"/>
<dbReference type="GO" id="GO:0006592">
    <property type="term" value="P:ornithine biosynthetic process"/>
    <property type="evidence" value="ECO:0007669"/>
    <property type="project" value="TreeGrafter"/>
</dbReference>
<feature type="chain" id="PRO_5023438896" description="Arginine biosynthesis bifunctional protein ArgJ alpha chain" evidence="8">
    <location>
        <begin position="1"/>
        <end position="215"/>
    </location>
</feature>
<evidence type="ECO:0000256" key="1">
    <source>
        <dbReference type="ARBA" id="ARBA00006774"/>
    </source>
</evidence>
<evidence type="ECO:0000256" key="8">
    <source>
        <dbReference type="HAMAP-Rule" id="MF_01106"/>
    </source>
</evidence>
<dbReference type="GO" id="GO:0005737">
    <property type="term" value="C:cytoplasm"/>
    <property type="evidence" value="ECO:0007669"/>
    <property type="project" value="UniProtKB-SubCell"/>
</dbReference>
<evidence type="ECO:0000256" key="3">
    <source>
        <dbReference type="ARBA" id="ARBA00022571"/>
    </source>
</evidence>
<dbReference type="GO" id="GO:0004358">
    <property type="term" value="F:L-glutamate N-acetyltransferase activity, acting on acetyl-L-ornithine as donor"/>
    <property type="evidence" value="ECO:0007669"/>
    <property type="project" value="UniProtKB-UniRule"/>
</dbReference>
<comment type="similarity">
    <text evidence="1 8">Belongs to the ArgJ family.</text>
</comment>
<comment type="function">
    <text evidence="8">Catalyzes two activities which are involved in the cyclic version of arginine biosynthesis: the synthesis of N-acetylglutamate from glutamate and acetyl-CoA as the acetyl donor, and of ornithine by transacetylation between N(2)-acetylornithine and glutamate.</text>
</comment>
<evidence type="ECO:0000256" key="6">
    <source>
        <dbReference type="ARBA" id="ARBA00022813"/>
    </source>
</evidence>
<dbReference type="SUPFAM" id="SSF56266">
    <property type="entry name" value="DmpA/ArgJ-like"/>
    <property type="match status" value="1"/>
</dbReference>
<comment type="pathway">
    <text evidence="8">Amino-acid biosynthesis; L-arginine biosynthesis; L-ornithine and N-acetyl-L-glutamate from L-glutamate and N(2)-acetyl-L-ornithine (cyclic): step 1/1.</text>
</comment>
<keyword evidence="4 8" id="KW-0028">Amino-acid biosynthesis</keyword>
<keyword evidence="10" id="KW-1185">Reference proteome</keyword>
<comment type="subunit">
    <text evidence="2 8">Heterotetramer of two alpha and two beta chains.</text>
</comment>
<dbReference type="UniPathway" id="UPA00068">
    <property type="reaction ID" value="UER00106"/>
</dbReference>
<dbReference type="Pfam" id="PF01960">
    <property type="entry name" value="ArgJ"/>
    <property type="match status" value="2"/>
</dbReference>
<keyword evidence="7 8" id="KW-0012">Acyltransferase</keyword>
<feature type="binding site" evidence="8">
    <location>
        <position position="428"/>
    </location>
    <ligand>
        <name>substrate</name>
    </ligand>
</feature>
<dbReference type="NCBIfam" id="TIGR00120">
    <property type="entry name" value="ArgJ"/>
    <property type="match status" value="1"/>
</dbReference>
<dbReference type="OrthoDB" id="9804242at2"/>
<comment type="subcellular location">
    <subcellularLocation>
        <location evidence="8">Cytoplasm</location>
    </subcellularLocation>
</comment>
<evidence type="ECO:0000256" key="5">
    <source>
        <dbReference type="ARBA" id="ARBA00022679"/>
    </source>
</evidence>
<dbReference type="EMBL" id="SNXO01000010">
    <property type="protein sequence ID" value="TDP57712.1"/>
    <property type="molecule type" value="Genomic_DNA"/>
</dbReference>
<proteinExistence type="inferred from homology"/>
<dbReference type="InterPro" id="IPR042195">
    <property type="entry name" value="ArgJ_beta_C"/>
</dbReference>
<feature type="site" description="Cleavage; by autolysis" evidence="8">
    <location>
        <begin position="215"/>
        <end position="216"/>
    </location>
</feature>
<dbReference type="Gene3D" id="3.60.70.12">
    <property type="entry name" value="L-amino peptidase D-ALA esterase/amidase"/>
    <property type="match status" value="1"/>
</dbReference>
<dbReference type="RefSeq" id="WP_133528112.1">
    <property type="nucleotide sequence ID" value="NZ_SNXO01000010.1"/>
</dbReference>
<dbReference type="HAMAP" id="MF_01106">
    <property type="entry name" value="ArgJ"/>
    <property type="match status" value="1"/>
</dbReference>
<dbReference type="EC" id="2.3.1.35" evidence="8"/>
<sequence>MEYITGGICAPQGFKGNGVHCGFYKDENKKDLGIIVSERLCAAAAVYTTNKVYGAPITVNQKHLADGHAQVIICNSGIANTCAPNGPEIAEDTCRLAARALSKAAGNQAAGGSGAADYIVGASNVKALSITPENVIVASTGVIGEALTMKPFEKGIGSLVSNLGDADENSQAVAGAIMTTDTVCKEVAVSFHIGGKECRLGAIAKGSGMIHPNMATMLSFITGDVAISPEMLQKALSYDVDDTYNQISVDGDTSTNDMAVVMANGLAGNREITGEGADYDKFCEALRAVTKTMAMKIAGDGEGASKLIICKVKGADTKANARLISKSVISSNLTKAAIFGKDANWGRIICAVGYTPGDFDVSDIDICLGSEAGHIQVCKKSAMVEFSEEKALEILGADEITIDIDMNDGDQTAEAYGCDLTYEYVTINASYRS</sequence>
<feature type="active site" description="Nucleophile" evidence="8">
    <location>
        <position position="216"/>
    </location>
</feature>
<feature type="site" description="Involved in the stabilization of negative charge on the oxyanion by the formation of the oxyanion hole" evidence="8">
    <location>
        <position position="141"/>
    </location>
</feature>
<evidence type="ECO:0000256" key="7">
    <source>
        <dbReference type="ARBA" id="ARBA00023315"/>
    </source>
</evidence>
<comment type="pathway">
    <text evidence="8">Amino-acid biosynthesis; L-arginine biosynthesis; N(2)-acetyl-L-ornithine from L-glutamate: step 1/4.</text>
</comment>
<dbReference type="GO" id="GO:0004042">
    <property type="term" value="F:L-glutamate N-acetyltransferase activity"/>
    <property type="evidence" value="ECO:0007669"/>
    <property type="project" value="UniProtKB-UniRule"/>
</dbReference>
<protein>
    <recommendedName>
        <fullName evidence="8">Arginine biosynthesis bifunctional protein ArgJ</fullName>
    </recommendedName>
    <domain>
        <recommendedName>
            <fullName evidence="8">Glutamate N-acetyltransferase</fullName>
            <ecNumber evidence="8">2.3.1.35</ecNumber>
        </recommendedName>
        <alternativeName>
            <fullName evidence="8">Ornithine acetyltransferase</fullName>
            <shortName evidence="8">OATase</shortName>
        </alternativeName>
        <alternativeName>
            <fullName evidence="8">Ornithine transacetylase</fullName>
        </alternativeName>
    </domain>
    <domain>
        <recommendedName>
            <fullName evidence="8">Amino-acid acetyltransferase</fullName>
            <ecNumber evidence="8">2.3.1.1</ecNumber>
        </recommendedName>
        <alternativeName>
            <fullName evidence="8">N-acetylglutamate synthase</fullName>
            <shortName evidence="8">AGSase</shortName>
        </alternativeName>
    </domain>
    <component>
        <recommendedName>
            <fullName evidence="8">Arginine biosynthesis bifunctional protein ArgJ alpha chain</fullName>
        </recommendedName>
    </component>
    <component>
        <recommendedName>
            <fullName evidence="8">Arginine biosynthesis bifunctional protein ArgJ beta chain</fullName>
        </recommendedName>
    </component>
</protein>
<dbReference type="Gene3D" id="3.30.2330.10">
    <property type="entry name" value="arginine biosynthesis bifunctional protein suprefamily"/>
    <property type="match status" value="1"/>
</dbReference>
<keyword evidence="3 8" id="KW-0055">Arginine biosynthesis</keyword>
<keyword evidence="5 8" id="KW-0808">Transferase</keyword>
<dbReference type="FunFam" id="3.10.20.340:FF:000001">
    <property type="entry name" value="Arginine biosynthesis bifunctional protein ArgJ, chloroplastic"/>
    <property type="match status" value="1"/>
</dbReference>
<name>A0A4V3CRQ4_9FIRM</name>
<dbReference type="PANTHER" id="PTHR23100">
    <property type="entry name" value="ARGININE BIOSYNTHESIS BIFUNCTIONAL PROTEIN ARGJ"/>
    <property type="match status" value="1"/>
</dbReference>
<organism evidence="9 10">
    <name type="scientific">Aminicella lysinilytica</name>
    <dbReference type="NCBI Taxonomy" id="433323"/>
    <lineage>
        <taxon>Bacteria</taxon>
        <taxon>Bacillati</taxon>
        <taxon>Bacillota</taxon>
        <taxon>Clostridia</taxon>
        <taxon>Peptostreptococcales</taxon>
        <taxon>Anaerovoracaceae</taxon>
        <taxon>Aminicella</taxon>
    </lineage>
</organism>
<dbReference type="InterPro" id="IPR016117">
    <property type="entry name" value="ArgJ-like_dom_sf"/>
</dbReference>
<dbReference type="Proteomes" id="UP000295500">
    <property type="component" value="Unassembled WGS sequence"/>
</dbReference>
<feature type="binding site" evidence="8">
    <location>
        <position position="216"/>
    </location>
    <ligand>
        <name>substrate</name>
    </ligand>
</feature>
<dbReference type="CDD" id="cd02152">
    <property type="entry name" value="OAT"/>
    <property type="match status" value="1"/>
</dbReference>
<gene>
    <name evidence="8" type="primary">argJ</name>
    <name evidence="9" type="ORF">EV211_1109</name>
</gene>
<keyword evidence="8" id="KW-0511">Multifunctional enzyme</keyword>
<keyword evidence="6 8" id="KW-0068">Autocatalytic cleavage</keyword>
<feature type="chain" id="PRO_5023438897" description="Arginine biosynthesis bifunctional protein ArgJ beta chain" evidence="8">
    <location>
        <begin position="216"/>
        <end position="433"/>
    </location>
</feature>
<comment type="caution">
    <text evidence="9">The sequence shown here is derived from an EMBL/GenBank/DDBJ whole genome shotgun (WGS) entry which is preliminary data.</text>
</comment>
<dbReference type="GO" id="GO:0006526">
    <property type="term" value="P:L-arginine biosynthetic process"/>
    <property type="evidence" value="ECO:0007669"/>
    <property type="project" value="UniProtKB-UniRule"/>
</dbReference>
<feature type="binding site" evidence="8">
    <location>
        <position position="302"/>
    </location>
    <ligand>
        <name>substrate</name>
    </ligand>
</feature>
<dbReference type="NCBIfam" id="NF003802">
    <property type="entry name" value="PRK05388.1"/>
    <property type="match status" value="1"/>
</dbReference>
<evidence type="ECO:0000313" key="10">
    <source>
        <dbReference type="Proteomes" id="UP000295500"/>
    </source>
</evidence>